<feature type="compositionally biased region" description="Basic residues" evidence="1">
    <location>
        <begin position="48"/>
        <end position="67"/>
    </location>
</feature>
<sequence>MIFHCVDRARKSSAKSPTPYTICTPGSTGQVLKCLIPPGVTGKDRQRPARHRKQPGRHRKQPGRHRSSTGAHTDPGRATATPR</sequence>
<dbReference type="EMBL" id="JAIWYP010000006">
    <property type="protein sequence ID" value="KAH3808161.1"/>
    <property type="molecule type" value="Genomic_DNA"/>
</dbReference>
<accession>A0A9D4JCR1</accession>
<keyword evidence="3" id="KW-1185">Reference proteome</keyword>
<gene>
    <name evidence="2" type="ORF">DPMN_136512</name>
</gene>
<evidence type="ECO:0000256" key="1">
    <source>
        <dbReference type="SAM" id="MobiDB-lite"/>
    </source>
</evidence>
<dbReference type="Proteomes" id="UP000828390">
    <property type="component" value="Unassembled WGS sequence"/>
</dbReference>
<evidence type="ECO:0000313" key="3">
    <source>
        <dbReference type="Proteomes" id="UP000828390"/>
    </source>
</evidence>
<evidence type="ECO:0000313" key="2">
    <source>
        <dbReference type="EMBL" id="KAH3808161.1"/>
    </source>
</evidence>
<proteinExistence type="predicted"/>
<feature type="region of interest" description="Disordered" evidence="1">
    <location>
        <begin position="1"/>
        <end position="20"/>
    </location>
</feature>
<comment type="caution">
    <text evidence="2">The sequence shown here is derived from an EMBL/GenBank/DDBJ whole genome shotgun (WGS) entry which is preliminary data.</text>
</comment>
<dbReference type="AlphaFoldDB" id="A0A9D4JCR1"/>
<protein>
    <submittedName>
        <fullName evidence="2">Uncharacterized protein</fullName>
    </submittedName>
</protein>
<organism evidence="2 3">
    <name type="scientific">Dreissena polymorpha</name>
    <name type="common">Zebra mussel</name>
    <name type="synonym">Mytilus polymorpha</name>
    <dbReference type="NCBI Taxonomy" id="45954"/>
    <lineage>
        <taxon>Eukaryota</taxon>
        <taxon>Metazoa</taxon>
        <taxon>Spiralia</taxon>
        <taxon>Lophotrochozoa</taxon>
        <taxon>Mollusca</taxon>
        <taxon>Bivalvia</taxon>
        <taxon>Autobranchia</taxon>
        <taxon>Heteroconchia</taxon>
        <taxon>Euheterodonta</taxon>
        <taxon>Imparidentia</taxon>
        <taxon>Neoheterodontei</taxon>
        <taxon>Myida</taxon>
        <taxon>Dreissenoidea</taxon>
        <taxon>Dreissenidae</taxon>
        <taxon>Dreissena</taxon>
    </lineage>
</organism>
<feature type="compositionally biased region" description="Basic and acidic residues" evidence="1">
    <location>
        <begin position="1"/>
        <end position="10"/>
    </location>
</feature>
<reference evidence="2" key="2">
    <citation type="submission" date="2020-11" db="EMBL/GenBank/DDBJ databases">
        <authorList>
            <person name="McCartney M.A."/>
            <person name="Auch B."/>
            <person name="Kono T."/>
            <person name="Mallez S."/>
            <person name="Becker A."/>
            <person name="Gohl D.M."/>
            <person name="Silverstein K.A.T."/>
            <person name="Koren S."/>
            <person name="Bechman K.B."/>
            <person name="Herman A."/>
            <person name="Abrahante J.E."/>
            <person name="Garbe J."/>
        </authorList>
    </citation>
    <scope>NUCLEOTIDE SEQUENCE</scope>
    <source>
        <strain evidence="2">Duluth1</strain>
        <tissue evidence="2">Whole animal</tissue>
    </source>
</reference>
<feature type="region of interest" description="Disordered" evidence="1">
    <location>
        <begin position="34"/>
        <end position="83"/>
    </location>
</feature>
<reference evidence="2" key="1">
    <citation type="journal article" date="2019" name="bioRxiv">
        <title>The Genome of the Zebra Mussel, Dreissena polymorpha: A Resource for Invasive Species Research.</title>
        <authorList>
            <person name="McCartney M.A."/>
            <person name="Auch B."/>
            <person name="Kono T."/>
            <person name="Mallez S."/>
            <person name="Zhang Y."/>
            <person name="Obille A."/>
            <person name="Becker A."/>
            <person name="Abrahante J.E."/>
            <person name="Garbe J."/>
            <person name="Badalamenti J.P."/>
            <person name="Herman A."/>
            <person name="Mangelson H."/>
            <person name="Liachko I."/>
            <person name="Sullivan S."/>
            <person name="Sone E.D."/>
            <person name="Koren S."/>
            <person name="Silverstein K.A.T."/>
            <person name="Beckman K.B."/>
            <person name="Gohl D.M."/>
        </authorList>
    </citation>
    <scope>NUCLEOTIDE SEQUENCE</scope>
    <source>
        <strain evidence="2">Duluth1</strain>
        <tissue evidence="2">Whole animal</tissue>
    </source>
</reference>
<name>A0A9D4JCR1_DREPO</name>